<evidence type="ECO:0000256" key="1">
    <source>
        <dbReference type="ARBA" id="ARBA00022692"/>
    </source>
</evidence>
<evidence type="ECO:0000313" key="6">
    <source>
        <dbReference type="EMBL" id="MDX6804630.1"/>
    </source>
</evidence>
<feature type="transmembrane region" description="Helical" evidence="4">
    <location>
        <begin position="180"/>
        <end position="199"/>
    </location>
</feature>
<feature type="transmembrane region" description="Helical" evidence="4">
    <location>
        <begin position="258"/>
        <end position="277"/>
    </location>
</feature>
<dbReference type="Gene3D" id="1.20.1250.20">
    <property type="entry name" value="MFS general substrate transporter like domains"/>
    <property type="match status" value="1"/>
</dbReference>
<accession>A0ABU4RLT6</accession>
<dbReference type="Proteomes" id="UP001274321">
    <property type="component" value="Unassembled WGS sequence"/>
</dbReference>
<feature type="transmembrane region" description="Helical" evidence="4">
    <location>
        <begin position="154"/>
        <end position="174"/>
    </location>
</feature>
<dbReference type="PANTHER" id="PTHR23518:SF2">
    <property type="entry name" value="MAJOR FACILITATOR SUPERFAMILY TRANSPORTER"/>
    <property type="match status" value="1"/>
</dbReference>
<feature type="domain" description="Major facilitator superfamily (MFS) profile" evidence="5">
    <location>
        <begin position="21"/>
        <end position="401"/>
    </location>
</feature>
<proteinExistence type="predicted"/>
<organism evidence="6 7">
    <name type="scientific">Terrihabitans rhizophilus</name>
    <dbReference type="NCBI Taxonomy" id="3092662"/>
    <lineage>
        <taxon>Bacteria</taxon>
        <taxon>Pseudomonadati</taxon>
        <taxon>Pseudomonadota</taxon>
        <taxon>Alphaproteobacteria</taxon>
        <taxon>Hyphomicrobiales</taxon>
        <taxon>Terrihabitans</taxon>
    </lineage>
</organism>
<reference evidence="6 7" key="1">
    <citation type="submission" date="2023-11" db="EMBL/GenBank/DDBJ databases">
        <authorList>
            <person name="Bao R."/>
        </authorList>
    </citation>
    <scope>NUCLEOTIDE SEQUENCE [LARGE SCALE GENOMIC DNA]</scope>
    <source>
        <strain evidence="6 7">PJ23</strain>
    </source>
</reference>
<keyword evidence="7" id="KW-1185">Reference proteome</keyword>
<dbReference type="PROSITE" id="PS50850">
    <property type="entry name" value="MFS"/>
    <property type="match status" value="1"/>
</dbReference>
<dbReference type="Pfam" id="PF07690">
    <property type="entry name" value="MFS_1"/>
    <property type="match status" value="1"/>
</dbReference>
<keyword evidence="1 4" id="KW-0812">Transmembrane</keyword>
<evidence type="ECO:0000259" key="5">
    <source>
        <dbReference type="PROSITE" id="PS50850"/>
    </source>
</evidence>
<feature type="transmembrane region" description="Helical" evidence="4">
    <location>
        <begin position="313"/>
        <end position="336"/>
    </location>
</feature>
<dbReference type="InterPro" id="IPR011701">
    <property type="entry name" value="MFS"/>
</dbReference>
<evidence type="ECO:0000256" key="3">
    <source>
        <dbReference type="ARBA" id="ARBA00023136"/>
    </source>
</evidence>
<dbReference type="PANTHER" id="PTHR23518">
    <property type="entry name" value="C-METHYLTRANSFERASE"/>
    <property type="match status" value="1"/>
</dbReference>
<keyword evidence="2 4" id="KW-1133">Transmembrane helix</keyword>
<feature type="transmembrane region" description="Helical" evidence="4">
    <location>
        <begin position="44"/>
        <end position="71"/>
    </location>
</feature>
<protein>
    <submittedName>
        <fullName evidence="6">MFS transporter</fullName>
    </submittedName>
</protein>
<feature type="transmembrane region" description="Helical" evidence="4">
    <location>
        <begin position="284"/>
        <end position="307"/>
    </location>
</feature>
<dbReference type="EMBL" id="JAXAFJ010000001">
    <property type="protein sequence ID" value="MDX6804630.1"/>
    <property type="molecule type" value="Genomic_DNA"/>
</dbReference>
<dbReference type="CDD" id="cd17370">
    <property type="entry name" value="MFS_MJ1317_like"/>
    <property type="match status" value="1"/>
</dbReference>
<feature type="transmembrane region" description="Helical" evidence="4">
    <location>
        <begin position="348"/>
        <end position="371"/>
    </location>
</feature>
<sequence length="402" mass="42242">MPQDLLQTRASKPFTGAIPATVWMLGVVSLLMDISSEMVGTLLPLYLTAGLGASALAIGFIEGLSVAVATATRLLSGFFTDWSRKAKPLAVVGYGLGALSRLIFPLAASIDLIVLAKSMDRVGKGIRSTPRDAIIAAVSPPEIRGASFGLRKSLDTVGGFLGPIIALLLMILFAGDIVSVFWAAAIPGALAVFVLVAFVREPRSVEPPKPSDVRVASALKLNAAVWGVIGLAALIMLARFSEAFVLLKSLEAGFTPTWVPLAMVIMHAVYGLAAYPVGRVSDRIGYGGLLIFSLAFLAAAHLTLAWAATPWVFVLGTVFWGLHMGFSQGLLGAMIAHATPERLKGSAFGAFNFTTGVVMLVGNTAAGWLWHSMGSEVPFLVGAAISVCAMLWLLVRPLRGAR</sequence>
<evidence type="ECO:0000256" key="2">
    <source>
        <dbReference type="ARBA" id="ARBA00022989"/>
    </source>
</evidence>
<comment type="caution">
    <text evidence="6">The sequence shown here is derived from an EMBL/GenBank/DDBJ whole genome shotgun (WGS) entry which is preliminary data.</text>
</comment>
<keyword evidence="3 4" id="KW-0472">Membrane</keyword>
<feature type="transmembrane region" description="Helical" evidence="4">
    <location>
        <begin position="14"/>
        <end position="32"/>
    </location>
</feature>
<dbReference type="InterPro" id="IPR036259">
    <property type="entry name" value="MFS_trans_sf"/>
</dbReference>
<evidence type="ECO:0000313" key="7">
    <source>
        <dbReference type="Proteomes" id="UP001274321"/>
    </source>
</evidence>
<dbReference type="InterPro" id="IPR020846">
    <property type="entry name" value="MFS_dom"/>
</dbReference>
<feature type="transmembrane region" description="Helical" evidence="4">
    <location>
        <begin position="377"/>
        <end position="395"/>
    </location>
</feature>
<name>A0ABU4RLT6_9HYPH</name>
<dbReference type="RefSeq" id="WP_319842755.1">
    <property type="nucleotide sequence ID" value="NZ_JAXAFJ010000001.1"/>
</dbReference>
<feature type="transmembrane region" description="Helical" evidence="4">
    <location>
        <begin position="219"/>
        <end position="238"/>
    </location>
</feature>
<gene>
    <name evidence="6" type="ORF">SCD90_01020</name>
</gene>
<dbReference type="SUPFAM" id="SSF103473">
    <property type="entry name" value="MFS general substrate transporter"/>
    <property type="match status" value="1"/>
</dbReference>
<evidence type="ECO:0000256" key="4">
    <source>
        <dbReference type="SAM" id="Phobius"/>
    </source>
</evidence>
<feature type="transmembrane region" description="Helical" evidence="4">
    <location>
        <begin position="91"/>
        <end position="116"/>
    </location>
</feature>